<dbReference type="Proteomes" id="UP000887561">
    <property type="component" value="Unplaced"/>
</dbReference>
<reference evidence="3" key="1">
    <citation type="submission" date="2022-11" db="UniProtKB">
        <authorList>
            <consortium name="WormBaseParasite"/>
        </authorList>
    </citation>
    <scope>IDENTIFICATION</scope>
</reference>
<evidence type="ECO:0000313" key="2">
    <source>
        <dbReference type="Proteomes" id="UP000887561"/>
    </source>
</evidence>
<keyword evidence="2" id="KW-1185">Reference proteome</keyword>
<evidence type="ECO:0000313" key="3">
    <source>
        <dbReference type="WBParaSite" id="scaffold34923_cov148.g22013"/>
    </source>
</evidence>
<name>A0A915M9R0_MELJA</name>
<dbReference type="WBParaSite" id="scaffold34923_cov148.g22013">
    <property type="protein sequence ID" value="scaffold34923_cov148.g22013"/>
    <property type="gene ID" value="scaffold34923_cov148.g22013"/>
</dbReference>
<sequence length="209" mass="24172">MSKMLIHIVISLFFFNFVASMDDGFGQIHENERQSFQGFGNYSTGTQYAGFGYPHHKDYQYPPTPRFSNYEESVGSNGTGYESNASGSNVGAGNNLQTEIPEFEKQMISLIDSDEEEIAKKEFERTKKPYKHEMPSKHLKRGKQKEHRGINSLTDERMINYDERMDNKLECLEDRAGIQMPEVDHPKMKHYNPEMPKIKKKDPFCCNPL</sequence>
<accession>A0A915M9R0</accession>
<organism evidence="2 3">
    <name type="scientific">Meloidogyne javanica</name>
    <name type="common">Root-knot nematode worm</name>
    <dbReference type="NCBI Taxonomy" id="6303"/>
    <lineage>
        <taxon>Eukaryota</taxon>
        <taxon>Metazoa</taxon>
        <taxon>Ecdysozoa</taxon>
        <taxon>Nematoda</taxon>
        <taxon>Chromadorea</taxon>
        <taxon>Rhabditida</taxon>
        <taxon>Tylenchina</taxon>
        <taxon>Tylenchomorpha</taxon>
        <taxon>Tylenchoidea</taxon>
        <taxon>Meloidogynidae</taxon>
        <taxon>Meloidogyninae</taxon>
        <taxon>Meloidogyne</taxon>
        <taxon>Meloidogyne incognita group</taxon>
    </lineage>
</organism>
<feature type="chain" id="PRO_5037227927" evidence="1">
    <location>
        <begin position="21"/>
        <end position="209"/>
    </location>
</feature>
<feature type="signal peptide" evidence="1">
    <location>
        <begin position="1"/>
        <end position="20"/>
    </location>
</feature>
<evidence type="ECO:0000256" key="1">
    <source>
        <dbReference type="SAM" id="SignalP"/>
    </source>
</evidence>
<dbReference type="AlphaFoldDB" id="A0A915M9R0"/>
<protein>
    <submittedName>
        <fullName evidence="3">Uncharacterized protein</fullName>
    </submittedName>
</protein>
<proteinExistence type="predicted"/>
<keyword evidence="1" id="KW-0732">Signal</keyword>